<dbReference type="Pfam" id="PF00702">
    <property type="entry name" value="Hydrolase"/>
    <property type="match status" value="1"/>
</dbReference>
<keyword evidence="1" id="KW-0677">Repeat</keyword>
<dbReference type="InterPro" id="IPR006439">
    <property type="entry name" value="HAD-SF_hydro_IA"/>
</dbReference>
<dbReference type="Gene3D" id="3.40.50.1000">
    <property type="entry name" value="HAD superfamily/HAD-like"/>
    <property type="match status" value="1"/>
</dbReference>
<dbReference type="eggNOG" id="KOG2177">
    <property type="taxonomic scope" value="Eukaryota"/>
</dbReference>
<dbReference type="Gene3D" id="1.10.150.240">
    <property type="entry name" value="Putative phosphatase, domain 2"/>
    <property type="match status" value="1"/>
</dbReference>
<dbReference type="Pfam" id="PF13905">
    <property type="entry name" value="Thioredoxin_8"/>
    <property type="match status" value="1"/>
</dbReference>
<dbReference type="Proteomes" id="UP000001514">
    <property type="component" value="Unassembled WGS sequence"/>
</dbReference>
<evidence type="ECO:0000256" key="2">
    <source>
        <dbReference type="SAM" id="MobiDB-lite"/>
    </source>
</evidence>
<keyword evidence="5" id="KW-1185">Reference proteome</keyword>
<dbReference type="SFLD" id="SFLDG01129">
    <property type="entry name" value="C1.5:_HAD__Beta-PGM__Phosphata"/>
    <property type="match status" value="1"/>
</dbReference>
<dbReference type="EMBL" id="GL377568">
    <property type="protein sequence ID" value="EFJ35596.1"/>
    <property type="molecule type" value="Genomic_DNA"/>
</dbReference>
<dbReference type="InterPro" id="IPR012336">
    <property type="entry name" value="Thioredoxin-like_fold"/>
</dbReference>
<protein>
    <recommendedName>
        <fullName evidence="3">Thioredoxin domain-containing protein</fullName>
    </recommendedName>
</protein>
<dbReference type="InterPro" id="IPR023214">
    <property type="entry name" value="HAD_sf"/>
</dbReference>
<dbReference type="eggNOG" id="KOG2914">
    <property type="taxonomic scope" value="Eukaryota"/>
</dbReference>
<dbReference type="HOGENOM" id="CLU_312014_0_0_1"/>
<dbReference type="Pfam" id="PF01436">
    <property type="entry name" value="NHL"/>
    <property type="match status" value="2"/>
</dbReference>
<proteinExistence type="predicted"/>
<dbReference type="InterPro" id="IPR011042">
    <property type="entry name" value="6-blade_b-propeller_TolB-like"/>
</dbReference>
<dbReference type="Gene3D" id="3.40.30.10">
    <property type="entry name" value="Glutaredoxin"/>
    <property type="match status" value="1"/>
</dbReference>
<dbReference type="InterPro" id="IPR013766">
    <property type="entry name" value="Thioredoxin_domain"/>
</dbReference>
<dbReference type="CDD" id="cd07505">
    <property type="entry name" value="HAD_BPGM-like"/>
    <property type="match status" value="1"/>
</dbReference>
<dbReference type="SUPFAM" id="SSF101898">
    <property type="entry name" value="NHL repeat"/>
    <property type="match status" value="1"/>
</dbReference>
<feature type="region of interest" description="Disordered" evidence="2">
    <location>
        <begin position="1028"/>
        <end position="1052"/>
    </location>
</feature>
<dbReference type="InterPro" id="IPR000033">
    <property type="entry name" value="LDLR_classB_rpt"/>
</dbReference>
<dbReference type="OMA" id="INCIHAL"/>
<dbReference type="CDD" id="cd14951">
    <property type="entry name" value="NHL-2_like"/>
    <property type="match status" value="1"/>
</dbReference>
<dbReference type="Gene3D" id="2.120.10.30">
    <property type="entry name" value="TolB, C-terminal domain"/>
    <property type="match status" value="2"/>
</dbReference>
<dbReference type="SFLD" id="SFLDS00003">
    <property type="entry name" value="Haloacid_Dehalogenase"/>
    <property type="match status" value="1"/>
</dbReference>
<evidence type="ECO:0000313" key="4">
    <source>
        <dbReference type="EMBL" id="EFJ35596.1"/>
    </source>
</evidence>
<dbReference type="InterPro" id="IPR023198">
    <property type="entry name" value="PGP-like_dom2"/>
</dbReference>
<dbReference type="Gramene" id="EFJ35596">
    <property type="protein sequence ID" value="EFJ35596"/>
    <property type="gene ID" value="SELMODRAFT_79954"/>
</dbReference>
<feature type="domain" description="Thioredoxin" evidence="3">
    <location>
        <begin position="394"/>
        <end position="541"/>
    </location>
</feature>
<dbReference type="SUPFAM" id="SSF52833">
    <property type="entry name" value="Thioredoxin-like"/>
    <property type="match status" value="1"/>
</dbReference>
<evidence type="ECO:0000259" key="3">
    <source>
        <dbReference type="PROSITE" id="PS51352"/>
    </source>
</evidence>
<dbReference type="FunFam" id="3.40.30.10:FF:000320">
    <property type="entry name" value="NHL repeat-containing protein 2"/>
    <property type="match status" value="1"/>
</dbReference>
<dbReference type="InterPro" id="IPR001258">
    <property type="entry name" value="NHL_repeat"/>
</dbReference>
<dbReference type="PROSITE" id="PS51352">
    <property type="entry name" value="THIOREDOXIN_2"/>
    <property type="match status" value="1"/>
</dbReference>
<dbReference type="SUPFAM" id="SSF56784">
    <property type="entry name" value="HAD-like"/>
    <property type="match status" value="1"/>
</dbReference>
<dbReference type="FunCoup" id="D8QYE7">
    <property type="interactions" value="3644"/>
</dbReference>
<dbReference type="AlphaFoldDB" id="D8QYE7"/>
<dbReference type="InterPro" id="IPR045302">
    <property type="entry name" value="NHL2_NHL_rpt_dom"/>
</dbReference>
<dbReference type="SMART" id="SM00135">
    <property type="entry name" value="LY"/>
    <property type="match status" value="2"/>
</dbReference>
<accession>D8QYE7</accession>
<evidence type="ECO:0000313" key="5">
    <source>
        <dbReference type="Proteomes" id="UP000001514"/>
    </source>
</evidence>
<gene>
    <name evidence="4" type="ORF">SELMODRAFT_79954</name>
</gene>
<reference evidence="4 5" key="1">
    <citation type="journal article" date="2011" name="Science">
        <title>The Selaginella genome identifies genetic changes associated with the evolution of vascular plants.</title>
        <authorList>
            <person name="Banks J.A."/>
            <person name="Nishiyama T."/>
            <person name="Hasebe M."/>
            <person name="Bowman J.L."/>
            <person name="Gribskov M."/>
            <person name="dePamphilis C."/>
            <person name="Albert V.A."/>
            <person name="Aono N."/>
            <person name="Aoyama T."/>
            <person name="Ambrose B.A."/>
            <person name="Ashton N.W."/>
            <person name="Axtell M.J."/>
            <person name="Barker E."/>
            <person name="Barker M.S."/>
            <person name="Bennetzen J.L."/>
            <person name="Bonawitz N.D."/>
            <person name="Chapple C."/>
            <person name="Cheng C."/>
            <person name="Correa L.G."/>
            <person name="Dacre M."/>
            <person name="DeBarry J."/>
            <person name="Dreyer I."/>
            <person name="Elias M."/>
            <person name="Engstrom E.M."/>
            <person name="Estelle M."/>
            <person name="Feng L."/>
            <person name="Finet C."/>
            <person name="Floyd S.K."/>
            <person name="Frommer W.B."/>
            <person name="Fujita T."/>
            <person name="Gramzow L."/>
            <person name="Gutensohn M."/>
            <person name="Harholt J."/>
            <person name="Hattori M."/>
            <person name="Heyl A."/>
            <person name="Hirai T."/>
            <person name="Hiwatashi Y."/>
            <person name="Ishikawa M."/>
            <person name="Iwata M."/>
            <person name="Karol K.G."/>
            <person name="Koehler B."/>
            <person name="Kolukisaoglu U."/>
            <person name="Kubo M."/>
            <person name="Kurata T."/>
            <person name="Lalonde S."/>
            <person name="Li K."/>
            <person name="Li Y."/>
            <person name="Litt A."/>
            <person name="Lyons E."/>
            <person name="Manning G."/>
            <person name="Maruyama T."/>
            <person name="Michael T.P."/>
            <person name="Mikami K."/>
            <person name="Miyazaki S."/>
            <person name="Morinaga S."/>
            <person name="Murata T."/>
            <person name="Mueller-Roeber B."/>
            <person name="Nelson D.R."/>
            <person name="Obara M."/>
            <person name="Oguri Y."/>
            <person name="Olmstead R.G."/>
            <person name="Onodera N."/>
            <person name="Petersen B.L."/>
            <person name="Pils B."/>
            <person name="Prigge M."/>
            <person name="Rensing S.A."/>
            <person name="Riano-Pachon D.M."/>
            <person name="Roberts A.W."/>
            <person name="Sato Y."/>
            <person name="Scheller H.V."/>
            <person name="Schulz B."/>
            <person name="Schulz C."/>
            <person name="Shakirov E.V."/>
            <person name="Shibagaki N."/>
            <person name="Shinohara N."/>
            <person name="Shippen D.E."/>
            <person name="Soerensen I."/>
            <person name="Sotooka R."/>
            <person name="Sugimoto N."/>
            <person name="Sugita M."/>
            <person name="Sumikawa N."/>
            <person name="Tanurdzic M."/>
            <person name="Theissen G."/>
            <person name="Ulvskov P."/>
            <person name="Wakazuki S."/>
            <person name="Weng J.K."/>
            <person name="Willats W.W."/>
            <person name="Wipf D."/>
            <person name="Wolf P.G."/>
            <person name="Yang L."/>
            <person name="Zimmer A.D."/>
            <person name="Zhu Q."/>
            <person name="Mitros T."/>
            <person name="Hellsten U."/>
            <person name="Loque D."/>
            <person name="Otillar R."/>
            <person name="Salamov A."/>
            <person name="Schmutz J."/>
            <person name="Shapiro H."/>
            <person name="Lindquist E."/>
            <person name="Lucas S."/>
            <person name="Rokhsar D."/>
            <person name="Grigoriev I.V."/>
        </authorList>
    </citation>
    <scope>NUCLEOTIDE SEQUENCE [LARGE SCALE GENOMIC DNA]</scope>
</reference>
<dbReference type="InParanoid" id="D8QYE7"/>
<dbReference type="PANTHER" id="PTHR46388:SF2">
    <property type="entry name" value="NHL REPEAT-CONTAINING PROTEIN 2"/>
    <property type="match status" value="1"/>
</dbReference>
<evidence type="ECO:0000256" key="1">
    <source>
        <dbReference type="ARBA" id="ARBA00022737"/>
    </source>
</evidence>
<organism evidence="5">
    <name type="scientific">Selaginella moellendorffii</name>
    <name type="common">Spikemoss</name>
    <dbReference type="NCBI Taxonomy" id="88036"/>
    <lineage>
        <taxon>Eukaryota</taxon>
        <taxon>Viridiplantae</taxon>
        <taxon>Streptophyta</taxon>
        <taxon>Embryophyta</taxon>
        <taxon>Tracheophyta</taxon>
        <taxon>Lycopodiopsida</taxon>
        <taxon>Selaginellales</taxon>
        <taxon>Selaginellaceae</taxon>
        <taxon>Selaginella</taxon>
    </lineage>
</organism>
<name>D8QYE7_SELML</name>
<dbReference type="STRING" id="88036.D8QYE7"/>
<dbReference type="PRINTS" id="PR00413">
    <property type="entry name" value="HADHALOGNASE"/>
</dbReference>
<dbReference type="NCBIfam" id="TIGR01509">
    <property type="entry name" value="HAD-SF-IA-v3"/>
    <property type="match status" value="1"/>
</dbReference>
<sequence>MAPSVALTPYLVPWPRRHCGAGDFRPALAFAPEIRGRRDASRRWRGSNGGNRSCSCARAVEKSRQGAVLQEEAPPVRGVLFDMDGVLCDSEERSRDAAVDVFAGMGVTVRPEDFIPFMGTGEANFLGGVAGLYQVPGFDPIQAKEKFFEVYIQKYAKPDSGLGYPGALELIMECKRAGLKVAVASSADRIKVDANLSAAGLPQTNFDAIVSADVFERLKPAPDIFLAAAKALGLPPSECVVVEDALAGVQAARAAGMRCIAVSTTLSEESLAKANPTLTRMNIANITLSDILNLQDKAAPGVTGMDWIYSILDTEVSLPFGITRRDIIRLGSFSLGTSCLAFAATRWKAMTYGSPMALLNAFLGADDIPLAIGSGKGCCQFYLSYISNLEAKKVTGGQKVMEFPPGLQWLNTAAPLRFKGALHGKVVILDFWTYCCINCMHVLPDLAYLEQKYKDQPLTVVGVHSAKFDNEKDTEAIRNAVLRYNVTHPVVNDGDMNLWRKLGVSSWPTFVVVSPNGKVIARLAGEGHRKDLDNLVDAALQYYGEKKLLNAQPIPLQLEKSKSARILTTPLSFPGKLATDLANGRLFISDSNHNRIVVTDLNGNYILQVGSGSEGLTDGSFSLASFNRPQGVAYDTEKNILYVADTENHALREVDFVKETVRTLAGTGERGFDYRGGKAGQSQPLNSPWDLCLHPDGMLYIAMAGEHQIWEFNRSNGVAKVFSGDGYERNLNGSKGSNSSYAQPSGLSLSPDMDHLYIADSESSSVRSVNLKTGGSQWLSGGDPTFPENLFQFGDKDGPASQALFQHPLGILSSANGAIYVADSYNHKIKLMDLASKTVRTVAGTGVAGYEDGKSVKAQFSEPAGLALGPNGSLFVADTNNNLIRLLKPGADDNAIQVTTLELKGVEPPRPLEKSPRRLRRRPSSDMEVVRLQAVPGLRGDLQLQIDLPPEYHFSKEATSKYEVDVEPDDSVDVKPDKGTFQDGRASLSFERSKPTSSLLRIISKVYYCEEEKVCLYKGIVVEVPLEESNGGTENSSSIPVKLTVTPPQQQP</sequence>
<dbReference type="InterPro" id="IPR036249">
    <property type="entry name" value="Thioredoxin-like_sf"/>
</dbReference>
<dbReference type="KEGG" id="smo:SELMODRAFT_79954"/>
<dbReference type="InterPro" id="IPR036412">
    <property type="entry name" value="HAD-like_sf"/>
</dbReference>
<dbReference type="PANTHER" id="PTHR46388">
    <property type="entry name" value="NHL REPEAT-CONTAINING PROTEIN 2"/>
    <property type="match status" value="1"/>
</dbReference>
<dbReference type="SFLD" id="SFLDG01135">
    <property type="entry name" value="C1.5.6:_HAD__Beta-PGM__Phospha"/>
    <property type="match status" value="1"/>
</dbReference>
<feature type="compositionally biased region" description="Low complexity" evidence="2">
    <location>
        <begin position="1028"/>
        <end position="1038"/>
    </location>
</feature>